<dbReference type="SMART" id="SM00907">
    <property type="entry name" value="GDNF"/>
    <property type="match status" value="2"/>
</dbReference>
<dbReference type="CTD" id="796318"/>
<protein>
    <submittedName>
        <fullName evidence="9">Growth arrest-specific protein 1a</fullName>
    </submittedName>
</protein>
<keyword evidence="5" id="KW-0325">Glycoprotein</keyword>
<evidence type="ECO:0000256" key="3">
    <source>
        <dbReference type="ARBA" id="ARBA00022729"/>
    </source>
</evidence>
<evidence type="ECO:0000256" key="1">
    <source>
        <dbReference type="ARBA" id="ARBA00004236"/>
    </source>
</evidence>
<keyword evidence="6" id="KW-0812">Transmembrane</keyword>
<evidence type="ECO:0000259" key="7">
    <source>
        <dbReference type="SMART" id="SM00907"/>
    </source>
</evidence>
<organism evidence="8 9">
    <name type="scientific">Chanos chanos</name>
    <name type="common">Milkfish</name>
    <name type="synonym">Mugil chanos</name>
    <dbReference type="NCBI Taxonomy" id="29144"/>
    <lineage>
        <taxon>Eukaryota</taxon>
        <taxon>Metazoa</taxon>
        <taxon>Chordata</taxon>
        <taxon>Craniata</taxon>
        <taxon>Vertebrata</taxon>
        <taxon>Euteleostomi</taxon>
        <taxon>Actinopterygii</taxon>
        <taxon>Neopterygii</taxon>
        <taxon>Teleostei</taxon>
        <taxon>Ostariophysi</taxon>
        <taxon>Gonorynchiformes</taxon>
        <taxon>Chanidae</taxon>
        <taxon>Chanos</taxon>
    </lineage>
</organism>
<dbReference type="PANTHER" id="PTHR16840">
    <property type="entry name" value="GROWTH ARREST-SPECIFIC PROTEIN 1"/>
    <property type="match status" value="1"/>
</dbReference>
<feature type="transmembrane region" description="Helical" evidence="6">
    <location>
        <begin position="14"/>
        <end position="32"/>
    </location>
</feature>
<dbReference type="GO" id="GO:0005886">
    <property type="term" value="C:plasma membrane"/>
    <property type="evidence" value="ECO:0007669"/>
    <property type="project" value="UniProtKB-SubCell"/>
</dbReference>
<evidence type="ECO:0000256" key="4">
    <source>
        <dbReference type="ARBA" id="ARBA00023136"/>
    </source>
</evidence>
<evidence type="ECO:0000313" key="8">
    <source>
        <dbReference type="Proteomes" id="UP000504632"/>
    </source>
</evidence>
<keyword evidence="3" id="KW-0732">Signal</keyword>
<dbReference type="GeneID" id="115830224"/>
<dbReference type="AlphaFoldDB" id="A0A6J2X1D4"/>
<dbReference type="RefSeq" id="XP_030650187.1">
    <property type="nucleotide sequence ID" value="XM_030794327.1"/>
</dbReference>
<keyword evidence="2" id="KW-1003">Cell membrane</keyword>
<dbReference type="Pfam" id="PF02351">
    <property type="entry name" value="GDNF"/>
    <property type="match status" value="1"/>
</dbReference>
<reference evidence="9" key="1">
    <citation type="submission" date="2025-08" db="UniProtKB">
        <authorList>
            <consortium name="RefSeq"/>
        </authorList>
    </citation>
    <scope>IDENTIFICATION</scope>
</reference>
<comment type="subcellular location">
    <subcellularLocation>
        <location evidence="1">Cell membrane</location>
    </subcellularLocation>
</comment>
<feature type="domain" description="GDNF/GAS1" evidence="7">
    <location>
        <begin position="126"/>
        <end position="203"/>
    </location>
</feature>
<evidence type="ECO:0000256" key="5">
    <source>
        <dbReference type="ARBA" id="ARBA00023180"/>
    </source>
</evidence>
<name>A0A6J2X1D4_CHACN</name>
<evidence type="ECO:0000256" key="6">
    <source>
        <dbReference type="SAM" id="Phobius"/>
    </source>
</evidence>
<keyword evidence="6" id="KW-1133">Transmembrane helix</keyword>
<dbReference type="OrthoDB" id="5950623at2759"/>
<dbReference type="GO" id="GO:0051726">
    <property type="term" value="P:regulation of cell cycle"/>
    <property type="evidence" value="ECO:0007669"/>
    <property type="project" value="InterPro"/>
</dbReference>
<dbReference type="InParanoid" id="A0A6J2X1D4"/>
<dbReference type="InterPro" id="IPR016017">
    <property type="entry name" value="GDNF/GAS1"/>
</dbReference>
<evidence type="ECO:0000313" key="9">
    <source>
        <dbReference type="RefSeq" id="XP_030650187.1"/>
    </source>
</evidence>
<gene>
    <name evidence="9" type="primary">gas1a</name>
</gene>
<dbReference type="Proteomes" id="UP000504632">
    <property type="component" value="Chromosome 1"/>
</dbReference>
<dbReference type="PANTHER" id="PTHR16840:SF9">
    <property type="entry name" value="GAS1A PROTEIN"/>
    <property type="match status" value="1"/>
</dbReference>
<dbReference type="InterPro" id="IPR039596">
    <property type="entry name" value="GAS1"/>
</dbReference>
<keyword evidence="4 6" id="KW-0472">Membrane</keyword>
<feature type="domain" description="GDNF/GAS1" evidence="7">
    <location>
        <begin position="41"/>
        <end position="117"/>
    </location>
</feature>
<sequence>MSRFAGSDQSSPRLIWPLVCALLCFGYLCIAYPSHGRRLICWQAILNCQSEPECHYAYGQYLHACASILNGEKTKCPSHCISSLVQLNLTKNGPALEDCSCASDLVCRNTKRAIEPCLPKISNVGCTQARRQCERDAQCRAGMTEYLKHCSKLFSGSTCTNACRNVIAYMRGIPKAQLLDTCVCDGTERNICEYVKISMKNLCFDPPPTTDEGSGSDDEADIEEDFPEDQELIQNIAFLVFGISGYTMSITDGINVLTRLHKTLPSSTLKTVALYRL</sequence>
<evidence type="ECO:0000256" key="2">
    <source>
        <dbReference type="ARBA" id="ARBA00022475"/>
    </source>
</evidence>
<keyword evidence="8" id="KW-1185">Reference proteome</keyword>
<proteinExistence type="predicted"/>
<accession>A0A6J2X1D4</accession>